<comment type="caution">
    <text evidence="2">The sequence shown here is derived from an EMBL/GenBank/DDBJ whole genome shotgun (WGS) entry which is preliminary data.</text>
</comment>
<dbReference type="RefSeq" id="WP_182537536.1">
    <property type="nucleotide sequence ID" value="NZ_JACGXA010000001.1"/>
</dbReference>
<dbReference type="Proteomes" id="UP000580910">
    <property type="component" value="Unassembled WGS sequence"/>
</dbReference>
<protein>
    <submittedName>
        <fullName evidence="2">Uncharacterized protein</fullName>
    </submittedName>
</protein>
<evidence type="ECO:0000313" key="3">
    <source>
        <dbReference type="Proteomes" id="UP000580910"/>
    </source>
</evidence>
<keyword evidence="3" id="KW-1185">Reference proteome</keyword>
<dbReference type="EMBL" id="JACGXA010000001">
    <property type="protein sequence ID" value="MBA8802867.1"/>
    <property type="molecule type" value="Genomic_DNA"/>
</dbReference>
<sequence>MTSTRPRTRRTAVLATTVAGVAASLTGYAADAARAEVAPVTPLTSVTSTAAAAQTTTLTFSVHDCDGCQIQPLQYQAGQQKAWSGKKKTVKDGTVSWTFATKHTRGMSFWIRAPWEGSDGDSTGFVANIVTRYDHEKAGSTVTRDDVRSKTKASGCWAGTDATEVTIPLEVRKVMVDGYQGKTPGTLAWTKVTQEWWRPILKTYKGILGSQDYMPCKKP</sequence>
<dbReference type="PROSITE" id="PS51318">
    <property type="entry name" value="TAT"/>
    <property type="match status" value="1"/>
</dbReference>
<gene>
    <name evidence="2" type="ORF">FB382_001158</name>
</gene>
<evidence type="ECO:0000313" key="2">
    <source>
        <dbReference type="EMBL" id="MBA8802867.1"/>
    </source>
</evidence>
<reference evidence="2 3" key="1">
    <citation type="submission" date="2020-07" db="EMBL/GenBank/DDBJ databases">
        <title>Sequencing the genomes of 1000 actinobacteria strains.</title>
        <authorList>
            <person name="Klenk H.-P."/>
        </authorList>
    </citation>
    <scope>NUCLEOTIDE SEQUENCE [LARGE SCALE GENOMIC DNA]</scope>
    <source>
        <strain evidence="2 3">DSM 21349</strain>
    </source>
</reference>
<dbReference type="InterPro" id="IPR006311">
    <property type="entry name" value="TAT_signal"/>
</dbReference>
<dbReference type="AlphaFoldDB" id="A0A7W3IY85"/>
<keyword evidence="1" id="KW-0732">Signal</keyword>
<organism evidence="2 3">
    <name type="scientific">Nocardioides ginsengisegetis</name>
    <dbReference type="NCBI Taxonomy" id="661491"/>
    <lineage>
        <taxon>Bacteria</taxon>
        <taxon>Bacillati</taxon>
        <taxon>Actinomycetota</taxon>
        <taxon>Actinomycetes</taxon>
        <taxon>Propionibacteriales</taxon>
        <taxon>Nocardioidaceae</taxon>
        <taxon>Nocardioides</taxon>
    </lineage>
</organism>
<feature type="chain" id="PRO_5031113679" evidence="1">
    <location>
        <begin position="30"/>
        <end position="219"/>
    </location>
</feature>
<proteinExistence type="predicted"/>
<evidence type="ECO:0000256" key="1">
    <source>
        <dbReference type="SAM" id="SignalP"/>
    </source>
</evidence>
<name>A0A7W3IY85_9ACTN</name>
<feature type="signal peptide" evidence="1">
    <location>
        <begin position="1"/>
        <end position="29"/>
    </location>
</feature>
<accession>A0A7W3IY85</accession>